<dbReference type="EMBL" id="JAXIVS010000017">
    <property type="protein sequence ID" value="MDY7231959.1"/>
    <property type="molecule type" value="Genomic_DNA"/>
</dbReference>
<feature type="transmembrane region" description="Helical" evidence="2">
    <location>
        <begin position="16"/>
        <end position="36"/>
    </location>
</feature>
<accession>A0ABU5HGH2</accession>
<keyword evidence="2" id="KW-0472">Membrane</keyword>
<comment type="caution">
    <text evidence="3">The sequence shown here is derived from an EMBL/GenBank/DDBJ whole genome shotgun (WGS) entry which is preliminary data.</text>
</comment>
<feature type="region of interest" description="Disordered" evidence="1">
    <location>
        <begin position="469"/>
        <end position="510"/>
    </location>
</feature>
<feature type="compositionally biased region" description="Pro residues" evidence="1">
    <location>
        <begin position="318"/>
        <end position="336"/>
    </location>
</feature>
<evidence type="ECO:0000313" key="3">
    <source>
        <dbReference type="EMBL" id="MDY7231959.1"/>
    </source>
</evidence>
<evidence type="ECO:0000313" key="4">
    <source>
        <dbReference type="Proteomes" id="UP001291309"/>
    </source>
</evidence>
<feature type="transmembrane region" description="Helical" evidence="2">
    <location>
        <begin position="135"/>
        <end position="158"/>
    </location>
</feature>
<evidence type="ECO:0000256" key="1">
    <source>
        <dbReference type="SAM" id="MobiDB-lite"/>
    </source>
</evidence>
<gene>
    <name evidence="3" type="ORF">SYV04_36565</name>
</gene>
<feature type="transmembrane region" description="Helical" evidence="2">
    <location>
        <begin position="274"/>
        <end position="296"/>
    </location>
</feature>
<organism evidence="3 4">
    <name type="scientific">Hyalangium rubrum</name>
    <dbReference type="NCBI Taxonomy" id="3103134"/>
    <lineage>
        <taxon>Bacteria</taxon>
        <taxon>Pseudomonadati</taxon>
        <taxon>Myxococcota</taxon>
        <taxon>Myxococcia</taxon>
        <taxon>Myxococcales</taxon>
        <taxon>Cystobacterineae</taxon>
        <taxon>Archangiaceae</taxon>
        <taxon>Hyalangium</taxon>
    </lineage>
</organism>
<dbReference type="RefSeq" id="WP_321550674.1">
    <property type="nucleotide sequence ID" value="NZ_JAXIVS010000017.1"/>
</dbReference>
<dbReference type="Proteomes" id="UP001291309">
    <property type="component" value="Unassembled WGS sequence"/>
</dbReference>
<evidence type="ECO:0000256" key="2">
    <source>
        <dbReference type="SAM" id="Phobius"/>
    </source>
</evidence>
<keyword evidence="2" id="KW-1133">Transmembrane helix</keyword>
<protein>
    <submittedName>
        <fullName evidence="3">Uncharacterized protein</fullName>
    </submittedName>
</protein>
<name>A0ABU5HGH2_9BACT</name>
<feature type="transmembrane region" description="Helical" evidence="2">
    <location>
        <begin position="212"/>
        <end position="231"/>
    </location>
</feature>
<feature type="transmembrane region" description="Helical" evidence="2">
    <location>
        <begin position="96"/>
        <end position="115"/>
    </location>
</feature>
<keyword evidence="4" id="KW-1185">Reference proteome</keyword>
<sequence>MSETNPPNSRWSKVPLWLAALLNGMVTIVLIVLTWFLFSSEMGEPFRQNTGSGYKIAIAVLAGLLTGFITLWAIGGDLRKKWTDLAKSTVEIAPTLLRPVLFVLLVIVLTVAYRVMVDASRAEAGLVPAPDEIDFFHLGLVGLTALPSVLTACVSLLIERRIAARGVFSFAVDKSRLSEDLRDSELPEQLQRNWDYERELMQGSIQRMGRHGAILGFLASAIVATCAVTIIRRDNEMNHLVALAVGTAASISFTLHLGQIFFRSASNDATARMMAWASRTLLIVSVCALFFGALALGSDGKLSILAKNPATATAEDPSAPPPETVPAPTTPPPEPNPLRGRMGALLIGVAVALLGERLMRVVTNRAASLLGMEGLAAPQPGNLTLIDGLSEDDSRRLAEERIDSVHALAFTPTPRIFFNTVYSLQRICDWQDQALLIERVGRTNALLLREQFFVRGAISARRYALQKFGPKSQDEQCPAAPPSPSAPKPGIEGDKEPEEPLEPPFDLGQGSHLHHALRSLVDDEDIERLEIFWRAVPILTPEDTKPKTA</sequence>
<proteinExistence type="predicted"/>
<reference evidence="3 4" key="1">
    <citation type="submission" date="2023-12" db="EMBL/GenBank/DDBJ databases">
        <title>the genome sequence of Hyalangium sp. s54d21.</title>
        <authorList>
            <person name="Zhang X."/>
        </authorList>
    </citation>
    <scope>NUCLEOTIDE SEQUENCE [LARGE SCALE GENOMIC DNA]</scope>
    <source>
        <strain evidence="4">s54d21</strain>
    </source>
</reference>
<feature type="transmembrane region" description="Helical" evidence="2">
    <location>
        <begin position="237"/>
        <end position="262"/>
    </location>
</feature>
<feature type="region of interest" description="Disordered" evidence="1">
    <location>
        <begin position="311"/>
        <end position="338"/>
    </location>
</feature>
<feature type="transmembrane region" description="Helical" evidence="2">
    <location>
        <begin position="56"/>
        <end position="75"/>
    </location>
</feature>
<keyword evidence="2" id="KW-0812">Transmembrane</keyword>